<proteinExistence type="predicted"/>
<sequence length="57" mass="6865">MLQSYLFPIKYAFLAFPFAAFLFTLPFLIVQYRKHGYINKFRGVIKYLFLLYLMNAC</sequence>
<keyword evidence="1" id="KW-0812">Transmembrane</keyword>
<evidence type="ECO:0000313" key="2">
    <source>
        <dbReference type="EMBL" id="GIP56679.1"/>
    </source>
</evidence>
<protein>
    <submittedName>
        <fullName evidence="2">Uncharacterized protein</fullName>
    </submittedName>
</protein>
<evidence type="ECO:0000256" key="1">
    <source>
        <dbReference type="SAM" id="Phobius"/>
    </source>
</evidence>
<keyword evidence="3" id="KW-1185">Reference proteome</keyword>
<dbReference type="Proteomes" id="UP000681290">
    <property type="component" value="Unassembled WGS sequence"/>
</dbReference>
<keyword evidence="1" id="KW-0472">Membrane</keyword>
<feature type="transmembrane region" description="Helical" evidence="1">
    <location>
        <begin position="12"/>
        <end position="32"/>
    </location>
</feature>
<evidence type="ECO:0000313" key="3">
    <source>
        <dbReference type="Proteomes" id="UP000681290"/>
    </source>
</evidence>
<dbReference type="EMBL" id="BOSM01000001">
    <property type="protein sequence ID" value="GIP56679.1"/>
    <property type="molecule type" value="Genomic_DNA"/>
</dbReference>
<keyword evidence="1" id="KW-1133">Transmembrane helix</keyword>
<organism evidence="2 3">
    <name type="scientific">Paenibacillus woosongensis</name>
    <dbReference type="NCBI Taxonomy" id="307580"/>
    <lineage>
        <taxon>Bacteria</taxon>
        <taxon>Bacillati</taxon>
        <taxon>Bacillota</taxon>
        <taxon>Bacilli</taxon>
        <taxon>Bacillales</taxon>
        <taxon>Paenibacillaceae</taxon>
        <taxon>Paenibacillus</taxon>
    </lineage>
</organism>
<reference evidence="2 3" key="1">
    <citation type="submission" date="2021-03" db="EMBL/GenBank/DDBJ databases">
        <title>Antimicrobial resistance genes in bacteria isolated from Japanese honey, and their potential for conferring macrolide and lincosamide resistance in the American foulbrood pathogen Paenibacillus larvae.</title>
        <authorList>
            <person name="Okamoto M."/>
            <person name="Kumagai M."/>
            <person name="Kanamori H."/>
            <person name="Takamatsu D."/>
        </authorList>
    </citation>
    <scope>NUCLEOTIDE SEQUENCE [LARGE SCALE GENOMIC DNA]</scope>
    <source>
        <strain evidence="2 3">J15TS10</strain>
    </source>
</reference>
<gene>
    <name evidence="2" type="ORF">J15TS10_04930</name>
</gene>
<accession>A0ABQ4ML86</accession>
<name>A0ABQ4ML86_9BACL</name>
<comment type="caution">
    <text evidence="2">The sequence shown here is derived from an EMBL/GenBank/DDBJ whole genome shotgun (WGS) entry which is preliminary data.</text>
</comment>